<keyword evidence="1" id="KW-0812">Transmembrane</keyword>
<evidence type="ECO:0000313" key="2">
    <source>
        <dbReference type="EMBL" id="KPI89098.1"/>
    </source>
</evidence>
<name>A0A0N1PFN2_LEPSE</name>
<dbReference type="VEuPathDB" id="TriTrypDB:Lsey_0032_0420"/>
<keyword evidence="1" id="KW-0472">Membrane</keyword>
<dbReference type="AlphaFoldDB" id="A0A0N1PFN2"/>
<dbReference type="OrthoDB" id="10312528at2759"/>
<evidence type="ECO:0000256" key="1">
    <source>
        <dbReference type="SAM" id="Phobius"/>
    </source>
</evidence>
<dbReference type="InterPro" id="IPR009944">
    <property type="entry name" value="Amastin"/>
</dbReference>
<dbReference type="OMA" id="LMACKCV"/>
<dbReference type="PANTHER" id="PTHR33297">
    <property type="entry name" value="AMASTIN-LIKE SURFACE PROTEIN-LIKE PROTEIN-RELATED"/>
    <property type="match status" value="1"/>
</dbReference>
<gene>
    <name evidence="2" type="ORF">ABL78_1834</name>
</gene>
<keyword evidence="1" id="KW-1133">Transmembrane helix</keyword>
<dbReference type="Proteomes" id="UP000038009">
    <property type="component" value="Unassembled WGS sequence"/>
</dbReference>
<proteinExistence type="predicted"/>
<feature type="transmembrane region" description="Helical" evidence="1">
    <location>
        <begin position="125"/>
        <end position="146"/>
    </location>
</feature>
<evidence type="ECO:0008006" key="4">
    <source>
        <dbReference type="Google" id="ProtNLM"/>
    </source>
</evidence>
<feature type="transmembrane region" description="Helical" evidence="1">
    <location>
        <begin position="92"/>
        <end position="113"/>
    </location>
</feature>
<dbReference type="Pfam" id="PF07344">
    <property type="entry name" value="Amastin"/>
    <property type="match status" value="1"/>
</dbReference>
<evidence type="ECO:0000313" key="3">
    <source>
        <dbReference type="Proteomes" id="UP000038009"/>
    </source>
</evidence>
<reference evidence="2 3" key="1">
    <citation type="journal article" date="2015" name="PLoS Pathog.">
        <title>Leptomonas seymouri: Adaptations to the Dixenous Life Cycle Analyzed by Genome Sequencing, Transcriptome Profiling and Co-infection with Leishmania donovani.</title>
        <authorList>
            <person name="Kraeva N."/>
            <person name="Butenko A."/>
            <person name="Hlavacova J."/>
            <person name="Kostygov A."/>
            <person name="Myskova J."/>
            <person name="Grybchuk D."/>
            <person name="Lestinova T."/>
            <person name="Votypka J."/>
            <person name="Volf P."/>
            <person name="Opperdoes F."/>
            <person name="Flegontov P."/>
            <person name="Lukes J."/>
            <person name="Yurchenko V."/>
        </authorList>
    </citation>
    <scope>NUCLEOTIDE SEQUENCE [LARGE SCALE GENOMIC DNA]</scope>
    <source>
        <strain evidence="2 3">ATCC 30220</strain>
    </source>
</reference>
<comment type="caution">
    <text evidence="2">The sequence shown here is derived from an EMBL/GenBank/DDBJ whole genome shotgun (WGS) entry which is preliminary data.</text>
</comment>
<organism evidence="2 3">
    <name type="scientific">Leptomonas seymouri</name>
    <dbReference type="NCBI Taxonomy" id="5684"/>
    <lineage>
        <taxon>Eukaryota</taxon>
        <taxon>Discoba</taxon>
        <taxon>Euglenozoa</taxon>
        <taxon>Kinetoplastea</taxon>
        <taxon>Metakinetoplastina</taxon>
        <taxon>Trypanosomatida</taxon>
        <taxon>Trypanosomatidae</taxon>
        <taxon>Leishmaniinae</taxon>
        <taxon>Leptomonas</taxon>
    </lineage>
</organism>
<dbReference type="EMBL" id="LJSK01000032">
    <property type="protein sequence ID" value="KPI89098.1"/>
    <property type="molecule type" value="Genomic_DNA"/>
</dbReference>
<dbReference type="PANTHER" id="PTHR33297:SF4">
    <property type="entry name" value="AMASTIN"/>
    <property type="match status" value="1"/>
</dbReference>
<accession>A0A0N1PFN2</accession>
<keyword evidence="3" id="KW-1185">Reference proteome</keyword>
<feature type="transmembrane region" description="Helical" evidence="1">
    <location>
        <begin position="166"/>
        <end position="185"/>
    </location>
</feature>
<protein>
    <recommendedName>
        <fullName evidence="4">Amastin-like protein</fullName>
    </recommendedName>
</protein>
<feature type="transmembrane region" description="Helical" evidence="1">
    <location>
        <begin position="17"/>
        <end position="40"/>
    </location>
</feature>
<sequence length="186" mass="20151">MAAEGSKKKNEVPASRMGLCVAIVVFEIIGLFFMCIGSPYDQIKITADDWRVPKDLCYSVWGTKRCGASNPLAWHDAAFYARCGVFEATLKAAAAFSIISLFSFVIGASAALLMACKCVVSKVPVVLILLFGVITSAVPFAAIAGLYHNSQCKTRFKDVGKYQPGFPFFVVSWCMAVTSFILICFA</sequence>